<keyword evidence="3" id="KW-1185">Reference proteome</keyword>
<evidence type="ECO:0000256" key="1">
    <source>
        <dbReference type="SAM" id="Phobius"/>
    </source>
</evidence>
<evidence type="ECO:0000313" key="2">
    <source>
        <dbReference type="EMBL" id="KAJ1257002.1"/>
    </source>
</evidence>
<dbReference type="AlphaFoldDB" id="A0A9W7XED1"/>
<keyword evidence="1" id="KW-0472">Membrane</keyword>
<dbReference type="Proteomes" id="UP001164776">
    <property type="component" value="Unassembled WGS sequence"/>
</dbReference>
<name>A0A9W7XED1_9POAL</name>
<reference evidence="2 3" key="1">
    <citation type="submission" date="2022-10" db="EMBL/GenBank/DDBJ databases">
        <title>WGS assembly of Paspalum vaginatum 540-79.</title>
        <authorList>
            <person name="Sun G."/>
            <person name="Wase N."/>
            <person name="Shu S."/>
            <person name="Jenkins J."/>
            <person name="Zhou B."/>
            <person name="Torres-Rodriguez J."/>
            <person name="Chen C."/>
            <person name="Sandor L."/>
            <person name="Plott C."/>
            <person name="Yoshinga Y."/>
            <person name="Daum C."/>
            <person name="Qi P."/>
            <person name="Barry K."/>
            <person name="Lipzen A."/>
            <person name="Berry L."/>
            <person name="Pedersen C."/>
            <person name="Gottilla T."/>
            <person name="Foltz A."/>
            <person name="Yu H."/>
            <person name="O'Malley R."/>
            <person name="Zhang C."/>
            <person name="Devos K."/>
            <person name="Sigmon B."/>
            <person name="Yu B."/>
            <person name="Obata T."/>
            <person name="Schmutz J."/>
            <person name="Schnable J."/>
        </authorList>
    </citation>
    <scope>NUCLEOTIDE SEQUENCE [LARGE SCALE GENOMIC DNA]</scope>
    <source>
        <strain evidence="3">cv. 540-79</strain>
    </source>
</reference>
<keyword evidence="1" id="KW-0812">Transmembrane</keyword>
<protein>
    <submittedName>
        <fullName evidence="2">Uncharacterized protein</fullName>
    </submittedName>
</protein>
<evidence type="ECO:0000313" key="3">
    <source>
        <dbReference type="Proteomes" id="UP001164776"/>
    </source>
</evidence>
<keyword evidence="1" id="KW-1133">Transmembrane helix</keyword>
<proteinExistence type="predicted"/>
<comment type="caution">
    <text evidence="2">The sequence shown here is derived from an EMBL/GenBank/DDBJ whole genome shotgun (WGS) entry which is preliminary data.</text>
</comment>
<dbReference type="EMBL" id="MU629447">
    <property type="protein sequence ID" value="KAJ1257002.1"/>
    <property type="molecule type" value="Genomic_DNA"/>
</dbReference>
<feature type="transmembrane region" description="Helical" evidence="1">
    <location>
        <begin position="79"/>
        <end position="97"/>
    </location>
</feature>
<accession>A0A9W7XED1</accession>
<gene>
    <name evidence="2" type="ORF">BS78_K237500</name>
</gene>
<organism evidence="2 3">
    <name type="scientific">Paspalum vaginatum</name>
    <name type="common">seashore paspalum</name>
    <dbReference type="NCBI Taxonomy" id="158149"/>
    <lineage>
        <taxon>Eukaryota</taxon>
        <taxon>Viridiplantae</taxon>
        <taxon>Streptophyta</taxon>
        <taxon>Embryophyta</taxon>
        <taxon>Tracheophyta</taxon>
        <taxon>Spermatophyta</taxon>
        <taxon>Magnoliopsida</taxon>
        <taxon>Liliopsida</taxon>
        <taxon>Poales</taxon>
        <taxon>Poaceae</taxon>
        <taxon>PACMAD clade</taxon>
        <taxon>Panicoideae</taxon>
        <taxon>Andropogonodae</taxon>
        <taxon>Paspaleae</taxon>
        <taxon>Paspalinae</taxon>
        <taxon>Paspalum</taxon>
    </lineage>
</organism>
<sequence>MMPAASASSPSVIESHPWHLLLLLWPRVLDETPTSFGSASRGFLSHTLLFSFGVGDYLQLQARVPRILMVRTHSLCDRFLQFLISFGIGIYSCSIVLPCAHP</sequence>